<accession>A0AAD9LTZ9</accession>
<comment type="caution">
    <text evidence="2">The sequence shown here is derived from an EMBL/GenBank/DDBJ whole genome shotgun (WGS) entry which is preliminary data.</text>
</comment>
<organism evidence="2 3">
    <name type="scientific">Colletotrichum zoysiae</name>
    <dbReference type="NCBI Taxonomy" id="1216348"/>
    <lineage>
        <taxon>Eukaryota</taxon>
        <taxon>Fungi</taxon>
        <taxon>Dikarya</taxon>
        <taxon>Ascomycota</taxon>
        <taxon>Pezizomycotina</taxon>
        <taxon>Sordariomycetes</taxon>
        <taxon>Hypocreomycetidae</taxon>
        <taxon>Glomerellales</taxon>
        <taxon>Glomerellaceae</taxon>
        <taxon>Colletotrichum</taxon>
        <taxon>Colletotrichum graminicola species complex</taxon>
    </lineage>
</organism>
<evidence type="ECO:0000313" key="2">
    <source>
        <dbReference type="EMBL" id="KAK2020382.1"/>
    </source>
</evidence>
<dbReference type="AlphaFoldDB" id="A0AAD9LTZ9"/>
<name>A0AAD9LTZ9_9PEZI</name>
<evidence type="ECO:0000256" key="1">
    <source>
        <dbReference type="SAM" id="MobiDB-lite"/>
    </source>
</evidence>
<feature type="region of interest" description="Disordered" evidence="1">
    <location>
        <begin position="147"/>
        <end position="180"/>
    </location>
</feature>
<sequence length="230" mass="25239">MTALIIASIDPVTKKPMRRIIPTSPAESSPASTTFMPSVRKDGHGMHEGDMLGGPLRFTSGSLRTAAKTLCYRGVTSKGEEEEEEERRPICTEALAAGHANLQPSTTNPDHADGGRNCRINYRQCSHRETEEPVALHRLCRELRMPFGESRDTPQGPTLASGKMGALRRHESPRVQDGEVPLSVNSELPWDSIGQLRVCLAETHDLTDVNAVAIIAKRIRSGYLVPHLSR</sequence>
<dbReference type="EMBL" id="MU843303">
    <property type="protein sequence ID" value="KAK2020382.1"/>
    <property type="molecule type" value="Genomic_DNA"/>
</dbReference>
<dbReference type="Proteomes" id="UP001232148">
    <property type="component" value="Unassembled WGS sequence"/>
</dbReference>
<evidence type="ECO:0000313" key="3">
    <source>
        <dbReference type="Proteomes" id="UP001232148"/>
    </source>
</evidence>
<reference evidence="2" key="1">
    <citation type="submission" date="2021-06" db="EMBL/GenBank/DDBJ databases">
        <title>Comparative genomics, transcriptomics and evolutionary studies reveal genomic signatures of adaptation to plant cell wall in hemibiotrophic fungi.</title>
        <authorList>
            <consortium name="DOE Joint Genome Institute"/>
            <person name="Baroncelli R."/>
            <person name="Diaz J.F."/>
            <person name="Benocci T."/>
            <person name="Peng M."/>
            <person name="Battaglia E."/>
            <person name="Haridas S."/>
            <person name="Andreopoulos W."/>
            <person name="Labutti K."/>
            <person name="Pangilinan J."/>
            <person name="Floch G.L."/>
            <person name="Makela M.R."/>
            <person name="Henrissat B."/>
            <person name="Grigoriev I.V."/>
            <person name="Crouch J.A."/>
            <person name="De Vries R.P."/>
            <person name="Sukno S.A."/>
            <person name="Thon M.R."/>
        </authorList>
    </citation>
    <scope>NUCLEOTIDE SEQUENCE</scope>
    <source>
        <strain evidence="2">MAFF235873</strain>
    </source>
</reference>
<protein>
    <submittedName>
        <fullName evidence="2">Uncharacterized protein</fullName>
    </submittedName>
</protein>
<feature type="compositionally biased region" description="Basic and acidic residues" evidence="1">
    <location>
        <begin position="168"/>
        <end position="177"/>
    </location>
</feature>
<proteinExistence type="predicted"/>
<gene>
    <name evidence="2" type="ORF">LX32DRAFT_338726</name>
</gene>
<keyword evidence="3" id="KW-1185">Reference proteome</keyword>